<feature type="transmembrane region" description="Helical" evidence="12">
    <location>
        <begin position="1178"/>
        <end position="1201"/>
    </location>
</feature>
<evidence type="ECO:0000256" key="2">
    <source>
        <dbReference type="ARBA" id="ARBA00009592"/>
    </source>
</evidence>
<keyword evidence="16" id="KW-0378">Hydrolase</keyword>
<dbReference type="InterPro" id="IPR055414">
    <property type="entry name" value="LRR_R13L4/SHOC2-like"/>
</dbReference>
<evidence type="ECO:0000256" key="6">
    <source>
        <dbReference type="ARBA" id="ARBA00022729"/>
    </source>
</evidence>
<keyword evidence="10" id="KW-0675">Receptor</keyword>
<dbReference type="STRING" id="74649.A0A2P6RD57"/>
<dbReference type="FunFam" id="3.80.10.10:FF:000041">
    <property type="entry name" value="LRR receptor-like serine/threonine-protein kinase ERECTA"/>
    <property type="match status" value="1"/>
</dbReference>
<evidence type="ECO:0000313" key="16">
    <source>
        <dbReference type="EMBL" id="PRQ44363.1"/>
    </source>
</evidence>
<dbReference type="Pfam" id="PF12799">
    <property type="entry name" value="LRR_4"/>
    <property type="match status" value="1"/>
</dbReference>
<evidence type="ECO:0000256" key="8">
    <source>
        <dbReference type="ARBA" id="ARBA00022989"/>
    </source>
</evidence>
<dbReference type="FunFam" id="3.80.10.10:FF:000111">
    <property type="entry name" value="LRR receptor-like serine/threonine-protein kinase ERECTA"/>
    <property type="match status" value="1"/>
</dbReference>
<dbReference type="InterPro" id="IPR003591">
    <property type="entry name" value="Leu-rich_rpt_typical-subtyp"/>
</dbReference>
<gene>
    <name evidence="16" type="ORF">RchiOBHm_Chr3g0478451</name>
</gene>
<keyword evidence="16" id="KW-0326">Glycosidase</keyword>
<dbReference type="Pfam" id="PF23598">
    <property type="entry name" value="LRR_14"/>
    <property type="match status" value="1"/>
</dbReference>
<evidence type="ECO:0000256" key="13">
    <source>
        <dbReference type="SAM" id="SignalP"/>
    </source>
</evidence>
<dbReference type="InterPro" id="IPR032675">
    <property type="entry name" value="LRR_dom_sf"/>
</dbReference>
<dbReference type="InterPro" id="IPR046956">
    <property type="entry name" value="RLP23-like"/>
</dbReference>
<dbReference type="SUPFAM" id="SSF52058">
    <property type="entry name" value="L domain-like"/>
    <property type="match status" value="4"/>
</dbReference>
<accession>A0A2P6RD57</accession>
<evidence type="ECO:0000259" key="15">
    <source>
        <dbReference type="Pfam" id="PF23598"/>
    </source>
</evidence>
<keyword evidence="5 12" id="KW-0812">Transmembrane</keyword>
<proteinExistence type="inferred from homology"/>
<comment type="caution">
    <text evidence="16">The sequence shown here is derived from an EMBL/GenBank/DDBJ whole genome shotgun (WGS) entry which is preliminary data.</text>
</comment>
<dbReference type="InterPro" id="IPR001611">
    <property type="entry name" value="Leu-rich_rpt"/>
</dbReference>
<dbReference type="Pfam" id="PF08263">
    <property type="entry name" value="LRRNT_2"/>
    <property type="match status" value="1"/>
</dbReference>
<dbReference type="FunFam" id="3.80.10.10:FF:000095">
    <property type="entry name" value="LRR receptor-like serine/threonine-protein kinase GSO1"/>
    <property type="match status" value="1"/>
</dbReference>
<dbReference type="OMA" id="ITEDCAF"/>
<keyword evidence="6 13" id="KW-0732">Signal</keyword>
<keyword evidence="4" id="KW-0433">Leucine-rich repeat</keyword>
<dbReference type="EMBL" id="PDCK01000041">
    <property type="protein sequence ID" value="PRQ44363.1"/>
    <property type="molecule type" value="Genomic_DNA"/>
</dbReference>
<dbReference type="PANTHER" id="PTHR48061">
    <property type="entry name" value="LEUCINE-RICH REPEAT RECEPTOR PROTEIN KINASE EMS1-LIKE-RELATED"/>
    <property type="match status" value="1"/>
</dbReference>
<dbReference type="PROSITE" id="PS51450">
    <property type="entry name" value="LRR"/>
    <property type="match status" value="1"/>
</dbReference>
<dbReference type="AlphaFoldDB" id="A0A2P6RD57"/>
<dbReference type="Gene3D" id="3.80.10.10">
    <property type="entry name" value="Ribonuclease Inhibitor"/>
    <property type="match status" value="7"/>
</dbReference>
<evidence type="ECO:0000256" key="11">
    <source>
        <dbReference type="ARBA" id="ARBA00023180"/>
    </source>
</evidence>
<evidence type="ECO:0000313" key="17">
    <source>
        <dbReference type="Proteomes" id="UP000238479"/>
    </source>
</evidence>
<sequence length="1240" mass="137285">MPTLFLHFFLFLFTTTVSNLIPAVHSNCIEAQQQSLLHFKKSLEFDSSESSKLITWNSSTDCCSWLGVTCSTNGLVVGLDLSSESISCNIDNSSSLFQLQHLQSLNLADNSFRSSSIPSAIGKLTELRYLNLSDAFFPGVIPIEISHLTRLITLDLSDNFSPFSPFFAENPNLSMLIQNLTELTELYLDSVEISGQGSDWCEAISSSLPNLRVLSLSRCGLSGPICDSLAKLQSLYDIDLSLNSFYAPVPRVFASFSNLTYLSLSYSYLLGTFPQEIFQIPSLQTIGLSGNGVLHGSFPEFPNNGSLRSLIVDGTSFSGDLPNSIGNLKMLSRIDISNSKFTGSVPKSIENLTELADLDMSGNRFNSPISSIHWETLVNLELLDLSNNQLYGTIPSSVVSLPKLETLTLSQNQLSGQVPEFSNTSSHLLESLYLENNNLEGQIPTSIFNLQGLEDLYLSSNNFSSFPFCGPQVPRKLSLVDLSHNSLLFDCNGTNSSSLQIETLVLASNKLRAFPDFLRNQSTLGYLDLSNNQIQGEIPNWILSLKSLNSLNLSVNSLMTLEAPLPNSTSTLSSLDLHSNKLQGEIPNWILSLKSLNSLDLSSNSLVTLEAPLPNSTSTLSSLDLHSNMLQGEIPNWILSLQTLNSLDLSSNSLVSLEDPLPNSTSTLSSLDLHSNKLLGIHSSYSFLQLGHLGLASNKLTTFPDFLRNQSYLTYLDLSDNQIQGQIPNWIWSFELQDLNLSCNSLESLEAPLLNSTYVLSTVDLHSNQLQGYFPLFLSSSYLDFSRNNFSSSIPIDFGDFIFTGSYLSLSSNNFQEGIPESICNARVKVLDLSNNSLSGNIPQCLTQSLSHLVIDLRRNNLSGTIPDNFLKGCELQTLDLSNNQIQGRVPKSLVNCSRLEVLNIGNNNIIDTFPCFLMSLSTLRVLVLRSNKFYGSIGCPQTNDTWPVLQIIDLAHNNFNGDMPGRLSLTWQAMVSNEDDSLTNLGFSYQPGRSNRYNNTYNRDYYSYNGETGADVYYRDAITTIIKGLELYVVKILTIFTLIDYSSNKFNGSIPEEIGELKSLHVLNLSGNAFTGKIPSSFGKMRQLESLDLSKNHLSGQIPPQFANLTFLAFLDLSNNELVGKIPSSTQISTFPNASFEGNKGLWGPPLTMDAILPSPITDGSSNNPNFGDEIDWDVICFEIGFTCGFGIAIGSLLFCKRWRKWYYRAMRSILFKIFPQLEQRFGNYRRHVYVNARH</sequence>
<dbReference type="Pfam" id="PF13855">
    <property type="entry name" value="LRR_8"/>
    <property type="match status" value="1"/>
</dbReference>
<dbReference type="Proteomes" id="UP000238479">
    <property type="component" value="Chromosome 3"/>
</dbReference>
<keyword evidence="11" id="KW-0325">Glycoprotein</keyword>
<dbReference type="PRINTS" id="PR00019">
    <property type="entry name" value="LEURICHRPT"/>
</dbReference>
<feature type="chain" id="PRO_5015186158" evidence="13">
    <location>
        <begin position="19"/>
        <end position="1240"/>
    </location>
</feature>
<keyword evidence="3" id="KW-1003">Cell membrane</keyword>
<feature type="domain" description="Disease resistance R13L4/SHOC-2-like LRR" evidence="15">
    <location>
        <begin position="91"/>
        <end position="285"/>
    </location>
</feature>
<keyword evidence="7" id="KW-0677">Repeat</keyword>
<evidence type="ECO:0000256" key="5">
    <source>
        <dbReference type="ARBA" id="ARBA00022692"/>
    </source>
</evidence>
<feature type="signal peptide" evidence="13">
    <location>
        <begin position="1"/>
        <end position="18"/>
    </location>
</feature>
<reference evidence="16 17" key="1">
    <citation type="journal article" date="2018" name="Nat. Genet.">
        <title>The Rosa genome provides new insights in the design of modern roses.</title>
        <authorList>
            <person name="Bendahmane M."/>
        </authorList>
    </citation>
    <scope>NUCLEOTIDE SEQUENCE [LARGE SCALE GENOMIC DNA]</scope>
    <source>
        <strain evidence="17">cv. Old Blush</strain>
    </source>
</reference>
<evidence type="ECO:0000256" key="7">
    <source>
        <dbReference type="ARBA" id="ARBA00022737"/>
    </source>
</evidence>
<dbReference type="InterPro" id="IPR013210">
    <property type="entry name" value="LRR_N_plant-typ"/>
</dbReference>
<protein>
    <submittedName>
        <fullName evidence="16">Putative polygalacturonase</fullName>
        <ecNumber evidence="16">3.2.1.15</ecNumber>
    </submittedName>
</protein>
<dbReference type="PANTHER" id="PTHR48061:SF2">
    <property type="entry name" value="RECEPTOR LIKE PROTEIN 30-LIKE"/>
    <property type="match status" value="1"/>
</dbReference>
<feature type="domain" description="Leucine-rich repeat-containing N-terminal plant-type" evidence="14">
    <location>
        <begin position="31"/>
        <end position="71"/>
    </location>
</feature>
<evidence type="ECO:0000256" key="4">
    <source>
        <dbReference type="ARBA" id="ARBA00022614"/>
    </source>
</evidence>
<dbReference type="GO" id="GO:0004650">
    <property type="term" value="F:polygalacturonase activity"/>
    <property type="evidence" value="ECO:0007669"/>
    <property type="project" value="UniProtKB-EC"/>
</dbReference>
<organism evidence="16 17">
    <name type="scientific">Rosa chinensis</name>
    <name type="common">China rose</name>
    <dbReference type="NCBI Taxonomy" id="74649"/>
    <lineage>
        <taxon>Eukaryota</taxon>
        <taxon>Viridiplantae</taxon>
        <taxon>Streptophyta</taxon>
        <taxon>Embryophyta</taxon>
        <taxon>Tracheophyta</taxon>
        <taxon>Spermatophyta</taxon>
        <taxon>Magnoliopsida</taxon>
        <taxon>eudicotyledons</taxon>
        <taxon>Gunneridae</taxon>
        <taxon>Pentapetalae</taxon>
        <taxon>rosids</taxon>
        <taxon>fabids</taxon>
        <taxon>Rosales</taxon>
        <taxon>Rosaceae</taxon>
        <taxon>Rosoideae</taxon>
        <taxon>Rosoideae incertae sedis</taxon>
        <taxon>Rosa</taxon>
    </lineage>
</organism>
<dbReference type="Gramene" id="PRQ44363">
    <property type="protein sequence ID" value="PRQ44363"/>
    <property type="gene ID" value="RchiOBHm_Chr3g0478451"/>
</dbReference>
<dbReference type="EC" id="3.2.1.15" evidence="16"/>
<dbReference type="InterPro" id="IPR025875">
    <property type="entry name" value="Leu-rich_rpt_4"/>
</dbReference>
<evidence type="ECO:0000256" key="1">
    <source>
        <dbReference type="ARBA" id="ARBA00004251"/>
    </source>
</evidence>
<evidence type="ECO:0000256" key="9">
    <source>
        <dbReference type="ARBA" id="ARBA00023136"/>
    </source>
</evidence>
<comment type="similarity">
    <text evidence="2">Belongs to the RLP family.</text>
</comment>
<evidence type="ECO:0000259" key="14">
    <source>
        <dbReference type="Pfam" id="PF08263"/>
    </source>
</evidence>
<evidence type="ECO:0000256" key="10">
    <source>
        <dbReference type="ARBA" id="ARBA00023170"/>
    </source>
</evidence>
<dbReference type="GO" id="GO:0005886">
    <property type="term" value="C:plasma membrane"/>
    <property type="evidence" value="ECO:0007669"/>
    <property type="project" value="UniProtKB-SubCell"/>
</dbReference>
<dbReference type="Pfam" id="PF00560">
    <property type="entry name" value="LRR_1"/>
    <property type="match status" value="8"/>
</dbReference>
<keyword evidence="8 12" id="KW-1133">Transmembrane helix</keyword>
<name>A0A2P6RD57_ROSCH</name>
<evidence type="ECO:0000256" key="12">
    <source>
        <dbReference type="SAM" id="Phobius"/>
    </source>
</evidence>
<comment type="subcellular location">
    <subcellularLocation>
        <location evidence="1">Cell membrane</location>
        <topology evidence="1">Single-pass type I membrane protein</topology>
    </subcellularLocation>
</comment>
<keyword evidence="9 12" id="KW-0472">Membrane</keyword>
<dbReference type="SMART" id="SM00369">
    <property type="entry name" value="LRR_TYP"/>
    <property type="match status" value="12"/>
</dbReference>
<evidence type="ECO:0000256" key="3">
    <source>
        <dbReference type="ARBA" id="ARBA00022475"/>
    </source>
</evidence>
<keyword evidence="17" id="KW-1185">Reference proteome</keyword>